<evidence type="ECO:0000313" key="1">
    <source>
        <dbReference type="EMBL" id="KAA6359495.1"/>
    </source>
</evidence>
<gene>
    <name evidence="1" type="ORF">EZS28_044978</name>
</gene>
<comment type="caution">
    <text evidence="1">The sequence shown here is derived from an EMBL/GenBank/DDBJ whole genome shotgun (WGS) entry which is preliminary data.</text>
</comment>
<name>A0A5J4TQ26_9EUKA</name>
<dbReference type="EMBL" id="SNRW01028294">
    <property type="protein sequence ID" value="KAA6359495.1"/>
    <property type="molecule type" value="Genomic_DNA"/>
</dbReference>
<evidence type="ECO:0000313" key="2">
    <source>
        <dbReference type="Proteomes" id="UP000324800"/>
    </source>
</evidence>
<organism evidence="1 2">
    <name type="scientific">Streblomastix strix</name>
    <dbReference type="NCBI Taxonomy" id="222440"/>
    <lineage>
        <taxon>Eukaryota</taxon>
        <taxon>Metamonada</taxon>
        <taxon>Preaxostyla</taxon>
        <taxon>Oxymonadida</taxon>
        <taxon>Streblomastigidae</taxon>
        <taxon>Streblomastix</taxon>
    </lineage>
</organism>
<proteinExistence type="predicted"/>
<protein>
    <submittedName>
        <fullName evidence="1">Uncharacterized protein</fullName>
    </submittedName>
</protein>
<accession>A0A5J4TQ26</accession>
<dbReference type="AlphaFoldDB" id="A0A5J4TQ26"/>
<reference evidence="1 2" key="1">
    <citation type="submission" date="2019-03" db="EMBL/GenBank/DDBJ databases">
        <title>Single cell metagenomics reveals metabolic interactions within the superorganism composed of flagellate Streblomastix strix and complex community of Bacteroidetes bacteria on its surface.</title>
        <authorList>
            <person name="Treitli S.C."/>
            <person name="Kolisko M."/>
            <person name="Husnik F."/>
            <person name="Keeling P."/>
            <person name="Hampl V."/>
        </authorList>
    </citation>
    <scope>NUCLEOTIDE SEQUENCE [LARGE SCALE GENOMIC DNA]</scope>
    <source>
        <strain evidence="1">ST1C</strain>
    </source>
</reference>
<dbReference type="Proteomes" id="UP000324800">
    <property type="component" value="Unassembled WGS sequence"/>
</dbReference>
<sequence>MDTLPQRVQLQMEQSQIIHPSTNTSIKQSVTENEIKQSRGNINSTDLAGEIVVHQTKEFAHKFLFLRQSERNLEMEQRINDMDQKLQTGNVGAFLLNLSQTQEETGQCDI</sequence>